<feature type="compositionally biased region" description="Acidic residues" evidence="5">
    <location>
        <begin position="541"/>
        <end position="558"/>
    </location>
</feature>
<keyword evidence="2 4" id="KW-0866">Nonsense-mediated mRNA decay</keyword>
<comment type="similarity">
    <text evidence="1 4">Belongs to the SMG8 family.</text>
</comment>
<evidence type="ECO:0000256" key="4">
    <source>
        <dbReference type="RuleBase" id="RU367133"/>
    </source>
</evidence>
<protein>
    <recommendedName>
        <fullName evidence="3 4">Nonsense-mediated mRNA decay factor SMG8</fullName>
    </recommendedName>
</protein>
<reference evidence="8" key="2">
    <citation type="submission" date="2019-09" db="UniProtKB">
        <authorList>
            <consortium name="WormBaseParasite"/>
        </authorList>
    </citation>
    <scope>IDENTIFICATION</scope>
</reference>
<dbReference type="WBParaSite" id="HPBE_0000404201-mRNA-1">
    <property type="protein sequence ID" value="HPBE_0000404201-mRNA-1"/>
    <property type="gene ID" value="HPBE_0000404201"/>
</dbReference>
<dbReference type="Proteomes" id="UP000050761">
    <property type="component" value="Unassembled WGS sequence"/>
</dbReference>
<sequence>MSSTRACVLTALRLEKWLDEAESFLSPFLEKKVTVVTLIQAFYSLDTNSVFLVLNGYNDCAHLRKVFSSNNEKNFFEKMAESEELQVRLLHFLSIVSHLMVFVESSTRFDISLADMLSTVNRIRKNMRETVSEMLEHTSKEASEWVREGRVACPRILFAFQRNIIRTELGYVKKREICDKLEHNLESQIYTVLKCYKLVDQQFGDSFGYVPESDAYVNVMQPVSVNVNPLADILEIALGKEPVEETDDKTDMAAENGALLETPSFPRFLRTHIDTIRATKSKIFEIPKLELWIKYARALIGLIEPESDVLTRKALNQYVNRQLQFMRMLNAKHIKEAIARYTGTSSGFTKGKALPDRPRNQVVFTKAEHDEKVAVAIAYLDAVLVGDRDEAIAQVRAACDNLWQGGMRGCEQISMTGNRCHLKVHAAVGDASVDPSAWEMHSNDITYLSTCSCGRRQAVRRDPFTLKEANYDFYFENKIFSCCAGLEKHVFAVLEDDDTDAEKGVWSANENWEEGEGAGSNPLFPVDAGMSRDRQNSADDNNPEAADEEEGTGSDTGEDSASNAEPEAIESSSQSSQDDDVHYRDIHSYLDDEAVSFVKNPHTKLDEAAIAFEARLKKLRAKQIPFLEGVPHSLSPALPPLFPSWTLTCIGPNSYYTHSYGLRDQPNLKLGGEYLYPVTVQLEVDPVVWDRDMQYVQAVEGVSSRGPPRKTRRMPSEIEKVKLFVGMEYECPRGHRFFVAENGEPLRLPKTAQLMRVHVVTPKAPITVTIQPAVELPGQEGHFGTGEAPLQLSWARYYILQLPFIYSGPSGVWIPPVGLDRVGTFKGNAIQVKYVPMLSRK</sequence>
<evidence type="ECO:0000256" key="3">
    <source>
        <dbReference type="ARBA" id="ARBA00029509"/>
    </source>
</evidence>
<evidence type="ECO:0000313" key="8">
    <source>
        <dbReference type="WBParaSite" id="HPBE_0000404201-mRNA-1"/>
    </source>
</evidence>
<evidence type="ECO:0000313" key="6">
    <source>
        <dbReference type="EMBL" id="VDO59868.1"/>
    </source>
</evidence>
<accession>A0A183FCZ9</accession>
<comment type="function">
    <text evidence="4">Involved in nonsense-mediated decay (NMD) of mRNAs containing premature stop codons.</text>
</comment>
<dbReference type="InterPro" id="IPR019354">
    <property type="entry name" value="SMG8-like"/>
</dbReference>
<gene>
    <name evidence="6" type="ORF">HPBE_LOCUS4043</name>
</gene>
<feature type="region of interest" description="Disordered" evidence="5">
    <location>
        <begin position="510"/>
        <end position="580"/>
    </location>
</feature>
<dbReference type="PANTHER" id="PTHR13091">
    <property type="entry name" value="AMPLIFIED IN BREAST CANCER 2-RELATED"/>
    <property type="match status" value="1"/>
</dbReference>
<keyword evidence="7" id="KW-1185">Reference proteome</keyword>
<dbReference type="OrthoDB" id="63589at2759"/>
<dbReference type="Pfam" id="PF10220">
    <property type="entry name" value="Smg8_Smg9"/>
    <property type="match status" value="2"/>
</dbReference>
<dbReference type="EMBL" id="UZAH01025268">
    <property type="protein sequence ID" value="VDO59868.1"/>
    <property type="molecule type" value="Genomic_DNA"/>
</dbReference>
<evidence type="ECO:0000256" key="1">
    <source>
        <dbReference type="ARBA" id="ARBA00006443"/>
    </source>
</evidence>
<dbReference type="GO" id="GO:0000184">
    <property type="term" value="P:nuclear-transcribed mRNA catabolic process, nonsense-mediated decay"/>
    <property type="evidence" value="ECO:0007669"/>
    <property type="project" value="UniProtKB-UniRule"/>
</dbReference>
<proteinExistence type="inferred from homology"/>
<name>A0A183FCZ9_HELPZ</name>
<accession>A0A3P8A5H3</accession>
<reference evidence="6 7" key="1">
    <citation type="submission" date="2018-11" db="EMBL/GenBank/DDBJ databases">
        <authorList>
            <consortium name="Pathogen Informatics"/>
        </authorList>
    </citation>
    <scope>NUCLEOTIDE SEQUENCE [LARGE SCALE GENOMIC DNA]</scope>
</reference>
<organism evidence="7 8">
    <name type="scientific">Heligmosomoides polygyrus</name>
    <name type="common">Parasitic roundworm</name>
    <dbReference type="NCBI Taxonomy" id="6339"/>
    <lineage>
        <taxon>Eukaryota</taxon>
        <taxon>Metazoa</taxon>
        <taxon>Ecdysozoa</taxon>
        <taxon>Nematoda</taxon>
        <taxon>Chromadorea</taxon>
        <taxon>Rhabditida</taxon>
        <taxon>Rhabditina</taxon>
        <taxon>Rhabditomorpha</taxon>
        <taxon>Strongyloidea</taxon>
        <taxon>Heligmosomidae</taxon>
        <taxon>Heligmosomoides</taxon>
    </lineage>
</organism>
<evidence type="ECO:0000313" key="7">
    <source>
        <dbReference type="Proteomes" id="UP000050761"/>
    </source>
</evidence>
<evidence type="ECO:0000256" key="5">
    <source>
        <dbReference type="SAM" id="MobiDB-lite"/>
    </source>
</evidence>
<dbReference type="AlphaFoldDB" id="A0A183FCZ9"/>
<dbReference type="PANTHER" id="PTHR13091:SF0">
    <property type="entry name" value="NONSENSE-MEDIATED MRNA DECAY FACTOR SMG8"/>
    <property type="match status" value="1"/>
</dbReference>
<evidence type="ECO:0000256" key="2">
    <source>
        <dbReference type="ARBA" id="ARBA00023161"/>
    </source>
</evidence>